<evidence type="ECO:0000313" key="1">
    <source>
        <dbReference type="EMBL" id="KAJ3708686.1"/>
    </source>
</evidence>
<sequence>MAMANTSPFLSNSKHHSSVISQTHYMKKRLKSFSLNALSPSTQPLPLNLDYLKREFAGPGVVFEPIPAGHGCSVRLTMNNGSIANVTMPGGMITSYQPQMWHGANMEVLQTMVSGSDDGIAKLQGGVSVDFQCSSDDTDVWALRGWVLRGVKGTPDKSIQIELFSSSPLDGSEARYAVTLCPNLISTELSITNNSPLPLHITGCILNHLKTSTPEATYLFGMQRASYYTSGPIMSELGVVPPAASKTGTAWAQKGLDGLFGKRKDEARGEEREEGSEYVHLTDETYRFYQNAPREFTVIDRGRRNSIMIGKNGFDKLYVMSPGSNHDWYGRYAYVCVGPAVTQPVTLNPGDVWNGSQYLYNPNM</sequence>
<dbReference type="InterPro" id="IPR011013">
    <property type="entry name" value="Gal_mutarotase_sf_dom"/>
</dbReference>
<organism evidence="1 2">
    <name type="scientific">Rhynchospora tenuis</name>
    <dbReference type="NCBI Taxonomy" id="198213"/>
    <lineage>
        <taxon>Eukaryota</taxon>
        <taxon>Viridiplantae</taxon>
        <taxon>Streptophyta</taxon>
        <taxon>Embryophyta</taxon>
        <taxon>Tracheophyta</taxon>
        <taxon>Spermatophyta</taxon>
        <taxon>Magnoliopsida</taxon>
        <taxon>Liliopsida</taxon>
        <taxon>Poales</taxon>
        <taxon>Cyperaceae</taxon>
        <taxon>Cyperoideae</taxon>
        <taxon>Rhynchosporeae</taxon>
        <taxon>Rhynchospora</taxon>
    </lineage>
</organism>
<reference evidence="1 2" key="1">
    <citation type="journal article" date="2022" name="Cell">
        <title>Repeat-based holocentromeres influence genome architecture and karyotype evolution.</title>
        <authorList>
            <person name="Hofstatter P.G."/>
            <person name="Thangavel G."/>
            <person name="Lux T."/>
            <person name="Neumann P."/>
            <person name="Vondrak T."/>
            <person name="Novak P."/>
            <person name="Zhang M."/>
            <person name="Costa L."/>
            <person name="Castellani M."/>
            <person name="Scott A."/>
            <person name="Toegelov H."/>
            <person name="Fuchs J."/>
            <person name="Mata-Sucre Y."/>
            <person name="Dias Y."/>
            <person name="Vanzela A.L.L."/>
            <person name="Huettel B."/>
            <person name="Almeida C.C.S."/>
            <person name="Simkova H."/>
            <person name="Souza G."/>
            <person name="Pedrosa-Harand A."/>
            <person name="Macas J."/>
            <person name="Mayer K.F.X."/>
            <person name="Houben A."/>
            <person name="Marques A."/>
        </authorList>
    </citation>
    <scope>NUCLEOTIDE SEQUENCE [LARGE SCALE GENOMIC DNA]</scope>
    <source>
        <strain evidence="1">RhyTen1mFocal</strain>
    </source>
</reference>
<dbReference type="EMBL" id="JAMRDG010000001">
    <property type="protein sequence ID" value="KAJ3708686.1"/>
    <property type="molecule type" value="Genomic_DNA"/>
</dbReference>
<dbReference type="InterPro" id="IPR014718">
    <property type="entry name" value="GH-type_carb-bd"/>
</dbReference>
<comment type="caution">
    <text evidence="1">The sequence shown here is derived from an EMBL/GenBank/DDBJ whole genome shotgun (WGS) entry which is preliminary data.</text>
</comment>
<dbReference type="GO" id="GO:0030246">
    <property type="term" value="F:carbohydrate binding"/>
    <property type="evidence" value="ECO:0007669"/>
    <property type="project" value="InterPro"/>
</dbReference>
<dbReference type="PANTHER" id="PTHR11122">
    <property type="entry name" value="APOSPORY-ASSOCIATED PROTEIN C-RELATED"/>
    <property type="match status" value="1"/>
</dbReference>
<dbReference type="Proteomes" id="UP001210211">
    <property type="component" value="Unassembled WGS sequence"/>
</dbReference>
<protein>
    <submittedName>
        <fullName evidence="1">Uncharacterized protein</fullName>
    </submittedName>
</protein>
<keyword evidence="2" id="KW-1185">Reference proteome</keyword>
<accession>A0AAD6F151</accession>
<proteinExistence type="predicted"/>
<dbReference type="Gene3D" id="2.70.98.10">
    <property type="match status" value="1"/>
</dbReference>
<dbReference type="GO" id="GO:0047938">
    <property type="term" value="F:glucose-6-phosphate 1-epimerase activity"/>
    <property type="evidence" value="ECO:0007669"/>
    <property type="project" value="TreeGrafter"/>
</dbReference>
<gene>
    <name evidence="1" type="ORF">LUZ61_012391</name>
</gene>
<evidence type="ECO:0000313" key="2">
    <source>
        <dbReference type="Proteomes" id="UP001210211"/>
    </source>
</evidence>
<dbReference type="GO" id="GO:0005737">
    <property type="term" value="C:cytoplasm"/>
    <property type="evidence" value="ECO:0007669"/>
    <property type="project" value="TreeGrafter"/>
</dbReference>
<dbReference type="GO" id="GO:0005975">
    <property type="term" value="P:carbohydrate metabolic process"/>
    <property type="evidence" value="ECO:0007669"/>
    <property type="project" value="InterPro"/>
</dbReference>
<dbReference type="PANTHER" id="PTHR11122:SF15">
    <property type="entry name" value="PROTEIN NDH-DEPENDENT CYCLIC ELECTRON FLOW 5"/>
    <property type="match status" value="1"/>
</dbReference>
<dbReference type="AlphaFoldDB" id="A0AAD6F151"/>
<name>A0AAD6F151_9POAL</name>
<dbReference type="SUPFAM" id="SSF74650">
    <property type="entry name" value="Galactose mutarotase-like"/>
    <property type="match status" value="1"/>
</dbReference>